<protein>
    <submittedName>
        <fullName evidence="7">1-aminocyclopropane-1-carboxylate deaminase/D-cysteine desulfhydrase</fullName>
    </submittedName>
</protein>
<dbReference type="PIRSF" id="PIRSF006278">
    <property type="entry name" value="ACCD_DCysDesulf"/>
    <property type="match status" value="1"/>
</dbReference>
<dbReference type="RefSeq" id="WP_132117472.1">
    <property type="nucleotide sequence ID" value="NZ_SLWS01000004.1"/>
</dbReference>
<reference evidence="7 8" key="1">
    <citation type="submission" date="2019-03" db="EMBL/GenBank/DDBJ databases">
        <title>Genomic Encyclopedia of Type Strains, Phase IV (KMG-IV): sequencing the most valuable type-strain genomes for metagenomic binning, comparative biology and taxonomic classification.</title>
        <authorList>
            <person name="Goeker M."/>
        </authorList>
    </citation>
    <scope>NUCLEOTIDE SEQUENCE [LARGE SCALE GENOMIC DNA]</scope>
    <source>
        <strain evidence="7 8">DSM 45934</strain>
    </source>
</reference>
<dbReference type="GO" id="GO:1901605">
    <property type="term" value="P:alpha-amino acid metabolic process"/>
    <property type="evidence" value="ECO:0007669"/>
    <property type="project" value="UniProtKB-ARBA"/>
</dbReference>
<comment type="cofactor">
    <cofactor evidence="1">
        <name>pyridoxal 5'-phosphate</name>
        <dbReference type="ChEBI" id="CHEBI:597326"/>
    </cofactor>
</comment>
<evidence type="ECO:0000313" key="8">
    <source>
        <dbReference type="Proteomes" id="UP000295680"/>
    </source>
</evidence>
<evidence type="ECO:0000256" key="4">
    <source>
        <dbReference type="PIRSR" id="PIRSR006278-1"/>
    </source>
</evidence>
<comment type="caution">
    <text evidence="7">The sequence shown here is derived from an EMBL/GenBank/DDBJ whole genome shotgun (WGS) entry which is preliminary data.</text>
</comment>
<evidence type="ECO:0000256" key="3">
    <source>
        <dbReference type="ARBA" id="ARBA00022898"/>
    </source>
</evidence>
<dbReference type="GO" id="GO:0019148">
    <property type="term" value="F:D-cysteine desulfhydrase activity"/>
    <property type="evidence" value="ECO:0007669"/>
    <property type="project" value="TreeGrafter"/>
</dbReference>
<proteinExistence type="inferred from homology"/>
<keyword evidence="3 5" id="KW-0663">Pyridoxal phosphate</keyword>
<dbReference type="Gene3D" id="3.40.50.1100">
    <property type="match status" value="2"/>
</dbReference>
<evidence type="ECO:0000259" key="6">
    <source>
        <dbReference type="Pfam" id="PF00291"/>
    </source>
</evidence>
<dbReference type="EMBL" id="SLWS01000004">
    <property type="protein sequence ID" value="TCO59516.1"/>
    <property type="molecule type" value="Genomic_DNA"/>
</dbReference>
<sequence length="339" mass="35314">MSDNPPRRPFAHLPTPLEPAPRFSDALGVEVWVKRDDIGSLPLAGNKVRKLEYLVAAAIAEGADTLVAQGAAISNVTRCTAAAAAAAGIDCHLVLGGGEPVEANGNLLLCRLLGAQLHFADIPSFDGAQHWGQLHAHTEKLCAHLRDAGRRPFMMPVGCSAPHGALGFVVAYGELLAQLDERGLTPTQIFHASTSGGTHAGLVLGRHLHAHGPHVVGVGAAVVYPDLGKRLDELAVGAAQLLGHPVRPGELTFNVRFDQLGDGYARPTDQANTALRLLAQTEGILTDPVYTAKALAALVGDARAGDLTGPVVFWHTGGLPGLFEPQAAGPLWRGGVGES</sequence>
<dbReference type="Pfam" id="PF00291">
    <property type="entry name" value="PALP"/>
    <property type="match status" value="1"/>
</dbReference>
<evidence type="ECO:0000256" key="1">
    <source>
        <dbReference type="ARBA" id="ARBA00001933"/>
    </source>
</evidence>
<name>A0A4R2JQP3_9PSEU</name>
<dbReference type="InterPro" id="IPR036052">
    <property type="entry name" value="TrpB-like_PALP_sf"/>
</dbReference>
<comment type="similarity">
    <text evidence="2">Belongs to the ACC deaminase/D-cysteine desulfhydrase family.</text>
</comment>
<dbReference type="SUPFAM" id="SSF53686">
    <property type="entry name" value="Tryptophan synthase beta subunit-like PLP-dependent enzymes"/>
    <property type="match status" value="1"/>
</dbReference>
<dbReference type="AlphaFoldDB" id="A0A4R2JQP3"/>
<organism evidence="7 8">
    <name type="scientific">Actinocrispum wychmicini</name>
    <dbReference type="NCBI Taxonomy" id="1213861"/>
    <lineage>
        <taxon>Bacteria</taxon>
        <taxon>Bacillati</taxon>
        <taxon>Actinomycetota</taxon>
        <taxon>Actinomycetes</taxon>
        <taxon>Pseudonocardiales</taxon>
        <taxon>Pseudonocardiaceae</taxon>
        <taxon>Actinocrispum</taxon>
    </lineage>
</organism>
<dbReference type="InterPro" id="IPR001926">
    <property type="entry name" value="TrpB-like_PALP"/>
</dbReference>
<dbReference type="PANTHER" id="PTHR43780:SF2">
    <property type="entry name" value="1-AMINOCYCLOPROPANE-1-CARBOXYLATE DEAMINASE-RELATED"/>
    <property type="match status" value="1"/>
</dbReference>
<feature type="domain" description="Tryptophan synthase beta chain-like PALP" evidence="6">
    <location>
        <begin position="12"/>
        <end position="317"/>
    </location>
</feature>
<gene>
    <name evidence="7" type="ORF">EV192_104358</name>
</gene>
<keyword evidence="8" id="KW-1185">Reference proteome</keyword>
<feature type="modified residue" description="N6-(pyridoxal phosphate)lysine" evidence="5">
    <location>
        <position position="47"/>
    </location>
</feature>
<dbReference type="InterPro" id="IPR027278">
    <property type="entry name" value="ACCD_DCysDesulf"/>
</dbReference>
<dbReference type="OrthoDB" id="9801249at2"/>
<evidence type="ECO:0000313" key="7">
    <source>
        <dbReference type="EMBL" id="TCO59516.1"/>
    </source>
</evidence>
<dbReference type="PANTHER" id="PTHR43780">
    <property type="entry name" value="1-AMINOCYCLOPROPANE-1-CARBOXYLATE DEAMINASE-RELATED"/>
    <property type="match status" value="1"/>
</dbReference>
<accession>A0A4R2JQP3</accession>
<evidence type="ECO:0000256" key="5">
    <source>
        <dbReference type="PIRSR" id="PIRSR006278-2"/>
    </source>
</evidence>
<feature type="active site" description="Nucleophile" evidence="4">
    <location>
        <position position="74"/>
    </location>
</feature>
<evidence type="ECO:0000256" key="2">
    <source>
        <dbReference type="ARBA" id="ARBA00008639"/>
    </source>
</evidence>
<dbReference type="Proteomes" id="UP000295680">
    <property type="component" value="Unassembled WGS sequence"/>
</dbReference>